<name>A0A9D1RFR0_9FIRM</name>
<dbReference type="Pfam" id="PF17236">
    <property type="entry name" value="SU10_MCP"/>
    <property type="match status" value="1"/>
</dbReference>
<dbReference type="InterPro" id="IPR035198">
    <property type="entry name" value="SU10_MCP"/>
</dbReference>
<dbReference type="Proteomes" id="UP000824205">
    <property type="component" value="Unassembled WGS sequence"/>
</dbReference>
<evidence type="ECO:0000313" key="1">
    <source>
        <dbReference type="EMBL" id="HIW86615.1"/>
    </source>
</evidence>
<dbReference type="AlphaFoldDB" id="A0A9D1RFR0"/>
<sequence length="337" mass="36199">MADQWVTTGSYPNFSGMLFNKGNTKTPFSSLIGGKAYSTNHMKFPVGQFYTTANGTQPAISEKASLTAPDATGTEREQEYNTTQIFQKSFGVSYLKQSDMGTLSGINVANQTANPIDEVAFQATVKMQEIMQDLEYTFINGTYAEATSETVAAKTRGIIPAITTNVLEADGAELGYWLLLEAAKSVADSNGDSYNLVALLSGNQILQVQKDAQENNCKIITAGENINGIAITRIRTYYGDIRIASGKYIPDGTALLFNPTVCAPVYQPVPEKGNFFIEKLPQAGAGDKYQVYGQAGLDYGPEYYHAKITGLATTFTKPENGVLVRNAASGGEADGQG</sequence>
<accession>A0A9D1RFR0</accession>
<reference evidence="1" key="1">
    <citation type="journal article" date="2021" name="PeerJ">
        <title>Extensive microbial diversity within the chicken gut microbiome revealed by metagenomics and culture.</title>
        <authorList>
            <person name="Gilroy R."/>
            <person name="Ravi A."/>
            <person name="Getino M."/>
            <person name="Pursley I."/>
            <person name="Horton D.L."/>
            <person name="Alikhan N.F."/>
            <person name="Baker D."/>
            <person name="Gharbi K."/>
            <person name="Hall N."/>
            <person name="Watson M."/>
            <person name="Adriaenssens E.M."/>
            <person name="Foster-Nyarko E."/>
            <person name="Jarju S."/>
            <person name="Secka A."/>
            <person name="Antonio M."/>
            <person name="Oren A."/>
            <person name="Chaudhuri R.R."/>
            <person name="La Ragione R."/>
            <person name="Hildebrand F."/>
            <person name="Pallen M.J."/>
        </authorList>
    </citation>
    <scope>NUCLEOTIDE SEQUENCE</scope>
    <source>
        <strain evidence="1">421</strain>
    </source>
</reference>
<gene>
    <name evidence="1" type="ORF">IAA48_08995</name>
</gene>
<comment type="caution">
    <text evidence="1">The sequence shown here is derived from an EMBL/GenBank/DDBJ whole genome shotgun (WGS) entry which is preliminary data.</text>
</comment>
<organism evidence="1 2">
    <name type="scientific">Candidatus Eubacterium faecipullorum</name>
    <dbReference type="NCBI Taxonomy" id="2838571"/>
    <lineage>
        <taxon>Bacteria</taxon>
        <taxon>Bacillati</taxon>
        <taxon>Bacillota</taxon>
        <taxon>Clostridia</taxon>
        <taxon>Eubacteriales</taxon>
        <taxon>Eubacteriaceae</taxon>
        <taxon>Eubacterium</taxon>
    </lineage>
</organism>
<evidence type="ECO:0000313" key="2">
    <source>
        <dbReference type="Proteomes" id="UP000824205"/>
    </source>
</evidence>
<protein>
    <submittedName>
        <fullName evidence="1">DUF5309 domain-containing protein</fullName>
    </submittedName>
</protein>
<reference evidence="1" key="2">
    <citation type="submission" date="2021-04" db="EMBL/GenBank/DDBJ databases">
        <authorList>
            <person name="Gilroy R."/>
        </authorList>
    </citation>
    <scope>NUCLEOTIDE SEQUENCE</scope>
    <source>
        <strain evidence="1">421</strain>
    </source>
</reference>
<proteinExistence type="predicted"/>
<dbReference type="EMBL" id="DXGE01000036">
    <property type="protein sequence ID" value="HIW86615.1"/>
    <property type="molecule type" value="Genomic_DNA"/>
</dbReference>